<reference evidence="1" key="1">
    <citation type="submission" date="2023-10" db="EMBL/GenBank/DDBJ databases">
        <authorList>
            <person name="Chen Y."/>
            <person name="Shah S."/>
            <person name="Dougan E. K."/>
            <person name="Thang M."/>
            <person name="Chan C."/>
        </authorList>
    </citation>
    <scope>NUCLEOTIDE SEQUENCE [LARGE SCALE GENOMIC DNA]</scope>
</reference>
<accession>A0ABN9TXD8</accession>
<proteinExistence type="predicted"/>
<name>A0ABN9TXD8_9DINO</name>
<protein>
    <submittedName>
        <fullName evidence="1">Uncharacterized protein</fullName>
    </submittedName>
</protein>
<comment type="caution">
    <text evidence="1">The sequence shown here is derived from an EMBL/GenBank/DDBJ whole genome shotgun (WGS) entry which is preliminary data.</text>
</comment>
<evidence type="ECO:0000313" key="1">
    <source>
        <dbReference type="EMBL" id="CAK0850795.1"/>
    </source>
</evidence>
<keyword evidence="2" id="KW-1185">Reference proteome</keyword>
<sequence length="279" mass="30535">DRLAAAGLEEGPLAAVYVDGVAFLGTSEKCCSDGCASAVELLGSRGLVCKGMVGASEQQSFTGLTFERSSGIISHSTRRLWKIRLGLLELCRQGWCTGVQLRRVLGHLTWAFLLKRKLLSILSSAFRFCEMAGEQRWRLWSCVTRELRIAAALLPLAAVDTKRPFDPCAMASDASGATEFDFGGFGVCERAWDSEAVRAVASRAEKWRHCVEDAICAREQSLGLAPQGPSKLRSSQVRARRGVTDFFHIDGEQIGDFDTWSTVLFGRFASSENIMRAEG</sequence>
<evidence type="ECO:0000313" key="2">
    <source>
        <dbReference type="Proteomes" id="UP001189429"/>
    </source>
</evidence>
<feature type="non-terminal residue" evidence="1">
    <location>
        <position position="279"/>
    </location>
</feature>
<dbReference type="EMBL" id="CAUYUJ010015177">
    <property type="protein sequence ID" value="CAK0850795.1"/>
    <property type="molecule type" value="Genomic_DNA"/>
</dbReference>
<organism evidence="1 2">
    <name type="scientific">Prorocentrum cordatum</name>
    <dbReference type="NCBI Taxonomy" id="2364126"/>
    <lineage>
        <taxon>Eukaryota</taxon>
        <taxon>Sar</taxon>
        <taxon>Alveolata</taxon>
        <taxon>Dinophyceae</taxon>
        <taxon>Prorocentrales</taxon>
        <taxon>Prorocentraceae</taxon>
        <taxon>Prorocentrum</taxon>
    </lineage>
</organism>
<dbReference type="Proteomes" id="UP001189429">
    <property type="component" value="Unassembled WGS sequence"/>
</dbReference>
<feature type="non-terminal residue" evidence="1">
    <location>
        <position position="1"/>
    </location>
</feature>
<gene>
    <name evidence="1" type="ORF">PCOR1329_LOCUS43097</name>
</gene>